<feature type="region of interest" description="Disordered" evidence="1">
    <location>
        <begin position="50"/>
        <end position="105"/>
    </location>
</feature>
<reference evidence="2" key="1">
    <citation type="journal article" date="2021" name="Mol. Ecol. Resour.">
        <title>Apolygus lucorum genome provides insights into omnivorousness and mesophyll feeding.</title>
        <authorList>
            <person name="Liu Y."/>
            <person name="Liu H."/>
            <person name="Wang H."/>
            <person name="Huang T."/>
            <person name="Liu B."/>
            <person name="Yang B."/>
            <person name="Yin L."/>
            <person name="Li B."/>
            <person name="Zhang Y."/>
            <person name="Zhang S."/>
            <person name="Jiang F."/>
            <person name="Zhang X."/>
            <person name="Ren Y."/>
            <person name="Wang B."/>
            <person name="Wang S."/>
            <person name="Lu Y."/>
            <person name="Wu K."/>
            <person name="Fan W."/>
            <person name="Wang G."/>
        </authorList>
    </citation>
    <scope>NUCLEOTIDE SEQUENCE</scope>
    <source>
        <strain evidence="2">12Hb</strain>
    </source>
</reference>
<evidence type="ECO:0000313" key="3">
    <source>
        <dbReference type="Proteomes" id="UP000466442"/>
    </source>
</evidence>
<dbReference type="AlphaFoldDB" id="A0A8S9XZM0"/>
<proteinExistence type="predicted"/>
<sequence>MGIITSCLVAPTIVNYFLTKLVQNGNPYRRDLTESINLNLYWRDIRLSGSPYRMTGLSNIPDTDEGRPSSHSDYNDRGDQPLRRNTGPVTDPSTHTTPCPTEDEK</sequence>
<accession>A0A8S9XZM0</accession>
<feature type="compositionally biased region" description="Basic and acidic residues" evidence="1">
    <location>
        <begin position="64"/>
        <end position="82"/>
    </location>
</feature>
<gene>
    <name evidence="2" type="ORF">GE061_011266</name>
</gene>
<comment type="caution">
    <text evidence="2">The sequence shown here is derived from an EMBL/GenBank/DDBJ whole genome shotgun (WGS) entry which is preliminary data.</text>
</comment>
<dbReference type="Proteomes" id="UP000466442">
    <property type="component" value="Unassembled WGS sequence"/>
</dbReference>
<evidence type="ECO:0008006" key="4">
    <source>
        <dbReference type="Google" id="ProtNLM"/>
    </source>
</evidence>
<protein>
    <recommendedName>
        <fullName evidence="4">Complex I-MWFE</fullName>
    </recommendedName>
</protein>
<name>A0A8S9XZM0_APOLU</name>
<dbReference type="EMBL" id="WIXP02000003">
    <property type="protein sequence ID" value="KAF6213546.1"/>
    <property type="molecule type" value="Genomic_DNA"/>
</dbReference>
<evidence type="ECO:0000313" key="2">
    <source>
        <dbReference type="EMBL" id="KAF6213546.1"/>
    </source>
</evidence>
<evidence type="ECO:0000256" key="1">
    <source>
        <dbReference type="SAM" id="MobiDB-lite"/>
    </source>
</evidence>
<keyword evidence="3" id="KW-1185">Reference proteome</keyword>
<feature type="compositionally biased region" description="Polar residues" evidence="1">
    <location>
        <begin position="87"/>
        <end position="99"/>
    </location>
</feature>
<organism evidence="2 3">
    <name type="scientific">Apolygus lucorum</name>
    <name type="common">Small green plant bug</name>
    <name type="synonym">Lygocoris lucorum</name>
    <dbReference type="NCBI Taxonomy" id="248454"/>
    <lineage>
        <taxon>Eukaryota</taxon>
        <taxon>Metazoa</taxon>
        <taxon>Ecdysozoa</taxon>
        <taxon>Arthropoda</taxon>
        <taxon>Hexapoda</taxon>
        <taxon>Insecta</taxon>
        <taxon>Pterygota</taxon>
        <taxon>Neoptera</taxon>
        <taxon>Paraneoptera</taxon>
        <taxon>Hemiptera</taxon>
        <taxon>Heteroptera</taxon>
        <taxon>Panheteroptera</taxon>
        <taxon>Cimicomorpha</taxon>
        <taxon>Miridae</taxon>
        <taxon>Mirini</taxon>
        <taxon>Apolygus</taxon>
    </lineage>
</organism>
<dbReference type="OrthoDB" id="1920692at2759"/>